<evidence type="ECO:0000313" key="7">
    <source>
        <dbReference type="EMBL" id="EON66086.1"/>
    </source>
</evidence>
<reference evidence="8" key="1">
    <citation type="submission" date="2012-06" db="EMBL/GenBank/DDBJ databases">
        <title>The genome sequence of Coniosporium apollinis CBS 100218.</title>
        <authorList>
            <consortium name="The Broad Institute Genome Sequencing Platform"/>
            <person name="Cuomo C."/>
            <person name="Gorbushina A."/>
            <person name="Noack S."/>
            <person name="Walker B."/>
            <person name="Young S.K."/>
            <person name="Zeng Q."/>
            <person name="Gargeya S."/>
            <person name="Fitzgerald M."/>
            <person name="Haas B."/>
            <person name="Abouelleil A."/>
            <person name="Alvarado L."/>
            <person name="Arachchi H.M."/>
            <person name="Berlin A.M."/>
            <person name="Chapman S.B."/>
            <person name="Goldberg J."/>
            <person name="Griggs A."/>
            <person name="Gujja S."/>
            <person name="Hansen M."/>
            <person name="Howarth C."/>
            <person name="Imamovic A."/>
            <person name="Larimer J."/>
            <person name="McCowan C."/>
            <person name="Montmayeur A."/>
            <person name="Murphy C."/>
            <person name="Neiman D."/>
            <person name="Pearson M."/>
            <person name="Priest M."/>
            <person name="Roberts A."/>
            <person name="Saif S."/>
            <person name="Shea T."/>
            <person name="Sisk P."/>
            <person name="Sykes S."/>
            <person name="Wortman J."/>
            <person name="Nusbaum C."/>
            <person name="Birren B."/>
        </authorList>
    </citation>
    <scope>NUCLEOTIDE SEQUENCE [LARGE SCALE GENOMIC DNA]</scope>
    <source>
        <strain evidence="8">CBS 100218</strain>
    </source>
</reference>
<dbReference type="OMA" id="HSMTSFF"/>
<dbReference type="PANTHER" id="PTHR13789">
    <property type="entry name" value="MONOOXYGENASE"/>
    <property type="match status" value="1"/>
</dbReference>
<dbReference type="SUPFAM" id="SSF51905">
    <property type="entry name" value="FAD/NAD(P)-binding domain"/>
    <property type="match status" value="1"/>
</dbReference>
<dbReference type="RefSeq" id="XP_007781403.1">
    <property type="nucleotide sequence ID" value="XM_007783213.1"/>
</dbReference>
<dbReference type="OrthoDB" id="2431938at2759"/>
<dbReference type="AlphaFoldDB" id="R7YWS5"/>
<evidence type="ECO:0000256" key="1">
    <source>
        <dbReference type="ARBA" id="ARBA00007992"/>
    </source>
</evidence>
<evidence type="ECO:0000256" key="4">
    <source>
        <dbReference type="ARBA" id="ARBA00023002"/>
    </source>
</evidence>
<keyword evidence="4" id="KW-0560">Oxidoreductase</keyword>
<dbReference type="Gene3D" id="3.50.50.60">
    <property type="entry name" value="FAD/NAD(P)-binding domain"/>
    <property type="match status" value="1"/>
</dbReference>
<dbReference type="PRINTS" id="PR00420">
    <property type="entry name" value="RNGMNOXGNASE"/>
</dbReference>
<dbReference type="PANTHER" id="PTHR13789:SF309">
    <property type="entry name" value="PUTATIVE (AFU_ORTHOLOGUE AFUA_6G14510)-RELATED"/>
    <property type="match status" value="1"/>
</dbReference>
<dbReference type="InterPro" id="IPR002938">
    <property type="entry name" value="FAD-bd"/>
</dbReference>
<dbReference type="InterPro" id="IPR036188">
    <property type="entry name" value="FAD/NAD-bd_sf"/>
</dbReference>
<gene>
    <name evidence="7" type="ORF">W97_05329</name>
</gene>
<evidence type="ECO:0000313" key="8">
    <source>
        <dbReference type="Proteomes" id="UP000016924"/>
    </source>
</evidence>
<dbReference type="STRING" id="1168221.R7YWS5"/>
<proteinExistence type="inferred from homology"/>
<protein>
    <recommendedName>
        <fullName evidence="6">FAD-binding domain-containing protein</fullName>
    </recommendedName>
</protein>
<evidence type="ECO:0000256" key="3">
    <source>
        <dbReference type="ARBA" id="ARBA00022827"/>
    </source>
</evidence>
<sequence>MVHKPDTQVLIIGGGIGGLLLATICRKVNIQCKVLERTKQLEPVGAGISLAPNALKVLEQLGLYEEIKRTGQPLKKVMIHRNTTKWRELDFGAESYYGYPVYSIERHHFHHMLYEAAGGEEVVVLDAKVEDVIDKPEEEYVKVKLADGRELSGEVVVGADGIRSITRRILARNAGMDAVNTIRFTGRVHMSGYTAPMPNLGPEELGVANWLFYDDSILTTWPCKDNRQWFIGVKMADPNSVQEKNRSVWSGTTREMINDVYGEKFHPFGENGMVKDVVNRSERIVASNVYEEVSFASMSAGRVALLGDAAHSMTSFFGQGACQAIEDATELGNLLQRYFSVPAEKRLSNVDDVLKEYSIRREARAKDIVAFSSNYAKVHMGKLPYGMGPLVRKLVYAYAPAWSWMWYLGWLYGYQPTVDAVR</sequence>
<dbReference type="GeneID" id="19902640"/>
<evidence type="ECO:0000256" key="5">
    <source>
        <dbReference type="ARBA" id="ARBA00023033"/>
    </source>
</evidence>
<organism evidence="7 8">
    <name type="scientific">Coniosporium apollinis (strain CBS 100218)</name>
    <name type="common">Rock-inhabiting black yeast</name>
    <dbReference type="NCBI Taxonomy" id="1168221"/>
    <lineage>
        <taxon>Eukaryota</taxon>
        <taxon>Fungi</taxon>
        <taxon>Dikarya</taxon>
        <taxon>Ascomycota</taxon>
        <taxon>Pezizomycotina</taxon>
        <taxon>Dothideomycetes</taxon>
        <taxon>Dothideomycetes incertae sedis</taxon>
        <taxon>Coniosporium</taxon>
    </lineage>
</organism>
<evidence type="ECO:0000259" key="6">
    <source>
        <dbReference type="Pfam" id="PF01494"/>
    </source>
</evidence>
<name>R7YWS5_CONA1</name>
<dbReference type="GO" id="GO:0004497">
    <property type="term" value="F:monooxygenase activity"/>
    <property type="evidence" value="ECO:0007669"/>
    <property type="project" value="UniProtKB-KW"/>
</dbReference>
<dbReference type="Proteomes" id="UP000016924">
    <property type="component" value="Unassembled WGS sequence"/>
</dbReference>
<keyword evidence="2" id="KW-0285">Flavoprotein</keyword>
<dbReference type="eggNOG" id="KOG2614">
    <property type="taxonomic scope" value="Eukaryota"/>
</dbReference>
<feature type="domain" description="FAD-binding" evidence="6">
    <location>
        <begin position="6"/>
        <end position="372"/>
    </location>
</feature>
<keyword evidence="8" id="KW-1185">Reference proteome</keyword>
<keyword evidence="5" id="KW-0503">Monooxygenase</keyword>
<dbReference type="HOGENOM" id="CLU_009665_19_5_1"/>
<dbReference type="EMBL" id="JH767578">
    <property type="protein sequence ID" value="EON66086.1"/>
    <property type="molecule type" value="Genomic_DNA"/>
</dbReference>
<evidence type="ECO:0000256" key="2">
    <source>
        <dbReference type="ARBA" id="ARBA00022630"/>
    </source>
</evidence>
<keyword evidence="3" id="KW-0274">FAD</keyword>
<dbReference type="Pfam" id="PF01494">
    <property type="entry name" value="FAD_binding_3"/>
    <property type="match status" value="1"/>
</dbReference>
<dbReference type="GO" id="GO:0071949">
    <property type="term" value="F:FAD binding"/>
    <property type="evidence" value="ECO:0007669"/>
    <property type="project" value="InterPro"/>
</dbReference>
<dbReference type="InterPro" id="IPR050493">
    <property type="entry name" value="FAD-dep_Monooxygenase_BioMet"/>
</dbReference>
<comment type="similarity">
    <text evidence="1">Belongs to the paxM FAD-dependent monooxygenase family.</text>
</comment>
<accession>R7YWS5</accession>